<comment type="subcellular location">
    <subcellularLocation>
        <location evidence="8">Cell membrane</location>
        <topology evidence="8">Multi-pass membrane protein</topology>
    </subcellularLocation>
    <subcellularLocation>
        <location evidence="1">Membrane</location>
        <topology evidence="1">Multi-pass membrane protein</topology>
    </subcellularLocation>
</comment>
<keyword evidence="4 8" id="KW-0812">Transmembrane</keyword>
<protein>
    <recommendedName>
        <fullName evidence="8">Ammonium transporter</fullName>
    </recommendedName>
</protein>
<dbReference type="GO" id="GO:0005886">
    <property type="term" value="C:plasma membrane"/>
    <property type="evidence" value="ECO:0007669"/>
    <property type="project" value="UniProtKB-SubCell"/>
</dbReference>
<evidence type="ECO:0000256" key="6">
    <source>
        <dbReference type="ARBA" id="ARBA00023136"/>
    </source>
</evidence>
<evidence type="ECO:0000259" key="10">
    <source>
        <dbReference type="Pfam" id="PF00909"/>
    </source>
</evidence>
<keyword evidence="7 8" id="KW-0924">Ammonia transport</keyword>
<evidence type="ECO:0000256" key="4">
    <source>
        <dbReference type="ARBA" id="ARBA00022692"/>
    </source>
</evidence>
<dbReference type="Pfam" id="PF00909">
    <property type="entry name" value="Ammonium_transp"/>
    <property type="match status" value="1"/>
</dbReference>
<dbReference type="InterPro" id="IPR018047">
    <property type="entry name" value="Ammonium_transpt_CS"/>
</dbReference>
<keyword evidence="3 8" id="KW-0813">Transport</keyword>
<dbReference type="PANTHER" id="PTHR43029:SF3">
    <property type="entry name" value="AMMONIUM TRANSPORTER 3"/>
    <property type="match status" value="1"/>
</dbReference>
<name>A0A0H5C1G6_CYBJN</name>
<feature type="transmembrane region" description="Helical" evidence="8">
    <location>
        <begin position="248"/>
        <end position="270"/>
    </location>
</feature>
<proteinExistence type="inferred from homology"/>
<accession>A0A0H5C1G6</accession>
<dbReference type="AlphaFoldDB" id="A0A0H5C1G6"/>
<feature type="transmembrane region" description="Helical" evidence="8">
    <location>
        <begin position="379"/>
        <end position="404"/>
    </location>
</feature>
<feature type="compositionally biased region" description="Basic and acidic residues" evidence="9">
    <location>
        <begin position="473"/>
        <end position="482"/>
    </location>
</feature>
<organism evidence="11 12">
    <name type="scientific">Cyberlindnera jadinii (strain ATCC 18201 / CBS 1600 / BCRC 20928 / JCM 3617 / NBRC 0987 / NRRL Y-1542)</name>
    <name type="common">Torula yeast</name>
    <name type="synonym">Candida utilis</name>
    <dbReference type="NCBI Taxonomy" id="983966"/>
    <lineage>
        <taxon>Eukaryota</taxon>
        <taxon>Fungi</taxon>
        <taxon>Dikarya</taxon>
        <taxon>Ascomycota</taxon>
        <taxon>Saccharomycotina</taxon>
        <taxon>Saccharomycetes</taxon>
        <taxon>Phaffomycetales</taxon>
        <taxon>Phaffomycetaceae</taxon>
        <taxon>Cyberlindnera</taxon>
    </lineage>
</organism>
<feature type="region of interest" description="Disordered" evidence="9">
    <location>
        <begin position="452"/>
        <end position="482"/>
    </location>
</feature>
<evidence type="ECO:0000256" key="9">
    <source>
        <dbReference type="SAM" id="MobiDB-lite"/>
    </source>
</evidence>
<evidence type="ECO:0000256" key="2">
    <source>
        <dbReference type="ARBA" id="ARBA00005887"/>
    </source>
</evidence>
<dbReference type="EMBL" id="CDQK01000002">
    <property type="protein sequence ID" value="CEP21521.1"/>
    <property type="molecule type" value="Genomic_DNA"/>
</dbReference>
<evidence type="ECO:0000256" key="1">
    <source>
        <dbReference type="ARBA" id="ARBA00004141"/>
    </source>
</evidence>
<feature type="transmembrane region" description="Helical" evidence="8">
    <location>
        <begin position="214"/>
        <end position="236"/>
    </location>
</feature>
<evidence type="ECO:0000256" key="3">
    <source>
        <dbReference type="ARBA" id="ARBA00022448"/>
    </source>
</evidence>
<dbReference type="SUPFAM" id="SSF111352">
    <property type="entry name" value="Ammonium transporter"/>
    <property type="match status" value="1"/>
</dbReference>
<dbReference type="InterPro" id="IPR024041">
    <property type="entry name" value="NH4_transpt_AmtB-like_dom"/>
</dbReference>
<evidence type="ECO:0000256" key="8">
    <source>
        <dbReference type="RuleBase" id="RU362002"/>
    </source>
</evidence>
<evidence type="ECO:0000256" key="5">
    <source>
        <dbReference type="ARBA" id="ARBA00022989"/>
    </source>
</evidence>
<comment type="similarity">
    <text evidence="2 8">Belongs to the ammonia transporter channel (TC 1.A.11.2) family.</text>
</comment>
<keyword evidence="6 8" id="KW-0472">Membrane</keyword>
<evidence type="ECO:0000256" key="7">
    <source>
        <dbReference type="ARBA" id="ARBA00023177"/>
    </source>
</evidence>
<feature type="compositionally biased region" description="Polar residues" evidence="9">
    <location>
        <begin position="454"/>
        <end position="467"/>
    </location>
</feature>
<dbReference type="GO" id="GO:0008519">
    <property type="term" value="F:ammonium channel activity"/>
    <property type="evidence" value="ECO:0007669"/>
    <property type="project" value="InterPro"/>
</dbReference>
<evidence type="ECO:0000313" key="12">
    <source>
        <dbReference type="Proteomes" id="UP000038830"/>
    </source>
</evidence>
<dbReference type="InterPro" id="IPR029020">
    <property type="entry name" value="Ammonium/urea_transptr"/>
</dbReference>
<feature type="transmembrane region" description="Helical" evidence="8">
    <location>
        <begin position="25"/>
        <end position="46"/>
    </location>
</feature>
<feature type="domain" description="Ammonium transporter AmtB-like" evidence="10">
    <location>
        <begin position="28"/>
        <end position="430"/>
    </location>
</feature>
<dbReference type="Proteomes" id="UP000038830">
    <property type="component" value="Unassembled WGS sequence"/>
</dbReference>
<feature type="transmembrane region" description="Helical" evidence="8">
    <location>
        <begin position="58"/>
        <end position="81"/>
    </location>
</feature>
<dbReference type="NCBIfam" id="TIGR00836">
    <property type="entry name" value="amt"/>
    <property type="match status" value="1"/>
</dbReference>
<dbReference type="PANTHER" id="PTHR43029">
    <property type="entry name" value="AMMONIUM TRANSPORTER MEP2"/>
    <property type="match status" value="1"/>
</dbReference>
<reference evidence="12" key="1">
    <citation type="journal article" date="2015" name="J. Biotechnol.">
        <title>The structure of the Cyberlindnera jadinii genome and its relation to Candida utilis analyzed by the occurrence of single nucleotide polymorphisms.</title>
        <authorList>
            <person name="Rupp O."/>
            <person name="Brinkrolf K."/>
            <person name="Buerth C."/>
            <person name="Kunigo M."/>
            <person name="Schneider J."/>
            <person name="Jaenicke S."/>
            <person name="Goesmann A."/>
            <person name="Puehler A."/>
            <person name="Jaeger K.-E."/>
            <person name="Ernst J.F."/>
        </authorList>
    </citation>
    <scope>NUCLEOTIDE SEQUENCE [LARGE SCALE GENOMIC DNA]</scope>
    <source>
        <strain evidence="12">ATCC 18201 / CBS 1600 / BCRC 20928 / JCM 3617 / NBRC 0987 / NRRL Y-1542</strain>
    </source>
</reference>
<feature type="transmembrane region" description="Helical" evidence="8">
    <location>
        <begin position="118"/>
        <end position="137"/>
    </location>
</feature>
<feature type="transmembrane region" description="Helical" evidence="8">
    <location>
        <begin position="341"/>
        <end position="359"/>
    </location>
</feature>
<comment type="caution">
    <text evidence="8">Lacks conserved residue(s) required for the propagation of feature annotation.</text>
</comment>
<keyword evidence="5 8" id="KW-1133">Transmembrane helix</keyword>
<feature type="transmembrane region" description="Helical" evidence="8">
    <location>
        <begin position="144"/>
        <end position="166"/>
    </location>
</feature>
<dbReference type="PROSITE" id="PS01219">
    <property type="entry name" value="AMMONIUM_TRANSP"/>
    <property type="match status" value="1"/>
</dbReference>
<sequence length="482" mass="52402">MAEATSSAAASVYEQQVSTLVPADMAYVLCATVGIVVITPGISLFYGGSMRGKNLMTLIVQSYLTTGILTVQWFLFGFSLACSETSSSAIYGNFRYGALVNIHAGPLYEGGTIPAIETFTFTLFFAVCTVQIFLGAISERGRLLPSLVLAFLWTTLCYCPFAYWVWDPNGWLYNLGDLDFAGGGPVHIASGVASLWYSWFLGPRKGWKEKTLDYKPYSPVMTFIGSLLIYFPWLFFNSGTLTTVTTPRTAMIMANTQIAAGFAMSTYCIMDYLFTKKWSLTMAAEGLIVGLVFVTPACGYLEPWACAVGAMFTAICCRLTHNVNRWIGIDDSSQSFNVHGIGGIVGGIVVGVFASPYIAGLDGYTVIEGGWIFHHWKQMGYQLAAICAIVGWSSAGTVALCYIINHIPGLKMRVSEEAEEMGLDLYDLAECADPLLAMAIGPEHPKVEYFNGDELNSSADGSTSGQYELNDMGDVKRPLPEN</sequence>
<feature type="transmembrane region" description="Helical" evidence="8">
    <location>
        <begin position="186"/>
        <end position="202"/>
    </location>
</feature>
<evidence type="ECO:0000313" key="11">
    <source>
        <dbReference type="EMBL" id="CEP21521.1"/>
    </source>
</evidence>
<gene>
    <name evidence="11" type="ORF">BN1211_1643</name>
</gene>
<dbReference type="Gene3D" id="1.10.3430.10">
    <property type="entry name" value="Ammonium transporter AmtB like domains"/>
    <property type="match status" value="1"/>
</dbReference>
<dbReference type="InterPro" id="IPR001905">
    <property type="entry name" value="Ammonium_transpt"/>
</dbReference>